<dbReference type="InterPro" id="IPR056884">
    <property type="entry name" value="NPHP3-like_N"/>
</dbReference>
<reference evidence="3" key="1">
    <citation type="submission" date="2023-06" db="EMBL/GenBank/DDBJ databases">
        <title>Genome-scale phylogeny and comparative genomics of the fungal order Sordariales.</title>
        <authorList>
            <consortium name="Lawrence Berkeley National Laboratory"/>
            <person name="Hensen N."/>
            <person name="Bonometti L."/>
            <person name="Westerberg I."/>
            <person name="Brannstrom I.O."/>
            <person name="Guillou S."/>
            <person name="Cros-Aarteil S."/>
            <person name="Calhoun S."/>
            <person name="Haridas S."/>
            <person name="Kuo A."/>
            <person name="Mondo S."/>
            <person name="Pangilinan J."/>
            <person name="Riley R."/>
            <person name="Labutti K."/>
            <person name="Andreopoulos B."/>
            <person name="Lipzen A."/>
            <person name="Chen C."/>
            <person name="Yanf M."/>
            <person name="Daum C."/>
            <person name="Ng V."/>
            <person name="Clum A."/>
            <person name="Steindorff A."/>
            <person name="Ohm R."/>
            <person name="Martin F."/>
            <person name="Silar P."/>
            <person name="Natvig D."/>
            <person name="Lalanne C."/>
            <person name="Gautier V."/>
            <person name="Ament-Velasquez S.L."/>
            <person name="Kruys A."/>
            <person name="Hutchinson M.I."/>
            <person name="Powell A.J."/>
            <person name="Barry K."/>
            <person name="Miller A.N."/>
            <person name="Grigoriev I.V."/>
            <person name="Debuchy R."/>
            <person name="Gladieux P."/>
            <person name="Thoren M.H."/>
            <person name="Johannesson H."/>
        </authorList>
    </citation>
    <scope>NUCLEOTIDE SEQUENCE</scope>
    <source>
        <strain evidence="3">CBS 606.72</strain>
    </source>
</reference>
<evidence type="ECO:0000256" key="1">
    <source>
        <dbReference type="ARBA" id="ARBA00022737"/>
    </source>
</evidence>
<dbReference type="EMBL" id="JAULSU010000002">
    <property type="protein sequence ID" value="KAK0626028.1"/>
    <property type="molecule type" value="Genomic_DNA"/>
</dbReference>
<keyword evidence="1" id="KW-0677">Repeat</keyword>
<dbReference type="AlphaFoldDB" id="A0AA39X2G7"/>
<dbReference type="Pfam" id="PF24883">
    <property type="entry name" value="NPHP3_N"/>
    <property type="match status" value="1"/>
</dbReference>
<evidence type="ECO:0000313" key="3">
    <source>
        <dbReference type="EMBL" id="KAK0626028.1"/>
    </source>
</evidence>
<feature type="domain" description="Nephrocystin 3-like N-terminal" evidence="2">
    <location>
        <begin position="1"/>
        <end position="63"/>
    </location>
</feature>
<evidence type="ECO:0000313" key="4">
    <source>
        <dbReference type="Proteomes" id="UP001175000"/>
    </source>
</evidence>
<gene>
    <name evidence="3" type="ORF">B0T14DRAFT_534278</name>
</gene>
<comment type="caution">
    <text evidence="3">The sequence shown here is derived from an EMBL/GenBank/DDBJ whole genome shotgun (WGS) entry which is preliminary data.</text>
</comment>
<sequence length="193" mass="21825">MLVCGIIKELEQAIIASGHCQSLAYFFCQTTDSRLNNATAALRGLIYLLVHRQPRLISHLPTNTCSSNDITYLVIDALDECVIDLPKLLDLVTKIERQLRSGHGLTEYGLGLETNTEHVSRDLDGYLDNKLSSLSSFQHENQLKDRVRDILSQKADDNILWASLVLKELSKDEVESWHKQKPIIFDTKIIPLP</sequence>
<organism evidence="3 4">
    <name type="scientific">Immersiella caudata</name>
    <dbReference type="NCBI Taxonomy" id="314043"/>
    <lineage>
        <taxon>Eukaryota</taxon>
        <taxon>Fungi</taxon>
        <taxon>Dikarya</taxon>
        <taxon>Ascomycota</taxon>
        <taxon>Pezizomycotina</taxon>
        <taxon>Sordariomycetes</taxon>
        <taxon>Sordariomycetidae</taxon>
        <taxon>Sordariales</taxon>
        <taxon>Lasiosphaeriaceae</taxon>
        <taxon>Immersiella</taxon>
    </lineage>
</organism>
<protein>
    <recommendedName>
        <fullName evidence="2">Nephrocystin 3-like N-terminal domain-containing protein</fullName>
    </recommendedName>
</protein>
<dbReference type="Proteomes" id="UP001175000">
    <property type="component" value="Unassembled WGS sequence"/>
</dbReference>
<evidence type="ECO:0000259" key="2">
    <source>
        <dbReference type="Pfam" id="PF24883"/>
    </source>
</evidence>
<accession>A0AA39X2G7</accession>
<name>A0AA39X2G7_9PEZI</name>
<keyword evidence="4" id="KW-1185">Reference proteome</keyword>
<proteinExistence type="predicted"/>